<comment type="caution">
    <text evidence="7">The sequence shown here is derived from an EMBL/GenBank/DDBJ whole genome shotgun (WGS) entry which is preliminary data.</text>
</comment>
<dbReference type="Gene3D" id="3.40.50.150">
    <property type="entry name" value="Vaccinia Virus protein VP39"/>
    <property type="match status" value="1"/>
</dbReference>
<evidence type="ECO:0000256" key="4">
    <source>
        <dbReference type="ARBA" id="ARBA00022679"/>
    </source>
</evidence>
<dbReference type="NCBIfam" id="TIGR00027">
    <property type="entry name" value="mthyl_TIGR00027"/>
    <property type="match status" value="1"/>
</dbReference>
<comment type="function">
    <text evidence="1 6">Exhibits S-adenosyl-L-methionine-dependent methyltransferase activity.</text>
</comment>
<dbReference type="PANTHER" id="PTHR43619">
    <property type="entry name" value="S-ADENOSYL-L-METHIONINE-DEPENDENT METHYLTRANSFERASE YKTD-RELATED"/>
    <property type="match status" value="1"/>
</dbReference>
<dbReference type="RefSeq" id="WP_085081947.1">
    <property type="nucleotide sequence ID" value="NZ_BLKV01000002.1"/>
</dbReference>
<dbReference type="InterPro" id="IPR011610">
    <property type="entry name" value="SAM_mthyl_Trfase_ML2640-like"/>
</dbReference>
<dbReference type="InterPro" id="IPR007213">
    <property type="entry name" value="Ppm1/Ppm2/Tcmp"/>
</dbReference>
<dbReference type="GO" id="GO:0008168">
    <property type="term" value="F:methyltransferase activity"/>
    <property type="evidence" value="ECO:0007669"/>
    <property type="project" value="UniProtKB-UniRule"/>
</dbReference>
<dbReference type="SUPFAM" id="SSF53335">
    <property type="entry name" value="S-adenosyl-L-methionine-dependent methyltransferases"/>
    <property type="match status" value="1"/>
</dbReference>
<dbReference type="PANTHER" id="PTHR43619:SF2">
    <property type="entry name" value="S-ADENOSYL-L-METHIONINE-DEPENDENT METHYLTRANSFERASES SUPERFAMILY PROTEIN"/>
    <property type="match status" value="1"/>
</dbReference>
<dbReference type="GO" id="GO:0032259">
    <property type="term" value="P:methylation"/>
    <property type="evidence" value="ECO:0007669"/>
    <property type="project" value="UniProtKB-KW"/>
</dbReference>
<keyword evidence="4 7" id="KW-0808">Transferase</keyword>
<evidence type="ECO:0000256" key="5">
    <source>
        <dbReference type="ARBA" id="ARBA00022691"/>
    </source>
</evidence>
<dbReference type="InterPro" id="IPR029063">
    <property type="entry name" value="SAM-dependent_MTases_sf"/>
</dbReference>
<reference evidence="7 8" key="1">
    <citation type="journal article" date="2019" name="Emerg. Microbes Infect.">
        <title>Comprehensive subspecies identification of 175 nontuberculous mycobacteria species based on 7547 genomic profiles.</title>
        <authorList>
            <person name="Matsumoto Y."/>
            <person name="Kinjo T."/>
            <person name="Motooka D."/>
            <person name="Nabeya D."/>
            <person name="Jung N."/>
            <person name="Uechi K."/>
            <person name="Horii T."/>
            <person name="Iida T."/>
            <person name="Fujita J."/>
            <person name="Nakamura S."/>
        </authorList>
    </citation>
    <scope>NUCLEOTIDE SEQUENCE [LARGE SCALE GENOMIC DNA]</scope>
    <source>
        <strain evidence="7 8">JCM 16017</strain>
    </source>
</reference>
<dbReference type="Pfam" id="PF04072">
    <property type="entry name" value="LCM"/>
    <property type="match status" value="1"/>
</dbReference>
<dbReference type="EMBL" id="BLKV01000002">
    <property type="protein sequence ID" value="GFG71804.1"/>
    <property type="molecule type" value="Genomic_DNA"/>
</dbReference>
<name>A0A7I9XPG0_9MYCO</name>
<dbReference type="AlphaFoldDB" id="A0A7I9XPG0"/>
<keyword evidence="8" id="KW-1185">Reference proteome</keyword>
<evidence type="ECO:0000313" key="8">
    <source>
        <dbReference type="Proteomes" id="UP000465263"/>
    </source>
</evidence>
<dbReference type="FunFam" id="3.40.50.150:FF:000152">
    <property type="entry name" value="S-adenosyl-L-methionine-dependent methyltransferase"/>
    <property type="match status" value="1"/>
</dbReference>
<dbReference type="Proteomes" id="UP000465263">
    <property type="component" value="Unassembled WGS sequence"/>
</dbReference>
<gene>
    <name evidence="7" type="ORF">MSEN_35240</name>
</gene>
<evidence type="ECO:0000256" key="2">
    <source>
        <dbReference type="ARBA" id="ARBA00008138"/>
    </source>
</evidence>
<protein>
    <recommendedName>
        <fullName evidence="6">S-adenosyl-L-methionine-dependent methyltransferase</fullName>
        <ecNumber evidence="6">2.1.1.-</ecNumber>
    </recommendedName>
</protein>
<organism evidence="7 8">
    <name type="scientific">Mycolicibacter senuensis</name>
    <dbReference type="NCBI Taxonomy" id="386913"/>
    <lineage>
        <taxon>Bacteria</taxon>
        <taxon>Bacillati</taxon>
        <taxon>Actinomycetota</taxon>
        <taxon>Actinomycetes</taxon>
        <taxon>Mycobacteriales</taxon>
        <taxon>Mycobacteriaceae</taxon>
        <taxon>Mycolicibacter</taxon>
    </lineage>
</organism>
<evidence type="ECO:0000256" key="3">
    <source>
        <dbReference type="ARBA" id="ARBA00022603"/>
    </source>
</evidence>
<keyword evidence="5 6" id="KW-0949">S-adenosyl-L-methionine</keyword>
<evidence type="ECO:0000313" key="7">
    <source>
        <dbReference type="EMBL" id="GFG71804.1"/>
    </source>
</evidence>
<evidence type="ECO:0000256" key="1">
    <source>
        <dbReference type="ARBA" id="ARBA00003907"/>
    </source>
</evidence>
<dbReference type="OrthoDB" id="9806164at2"/>
<accession>A0A7I9XPG0</accession>
<dbReference type="EC" id="2.1.1.-" evidence="6"/>
<evidence type="ECO:0000256" key="6">
    <source>
        <dbReference type="RuleBase" id="RU362030"/>
    </source>
</evidence>
<sequence length="299" mass="32644">MRSDGDSWDITTSVGSTALFVATARALEARKPDPLAVDPYAELFCRTSGGDWAAVLAGDLPDHDLLTSDFGEHFVNFQGARTHYFDDYFRRVAEAGVRQVVILAAGLDSRAYRLDWPDQTTIFELDQPQVLAFKGYVLSQRGIRAGAERREVAVDLREDWPQALRDAGFDPTQPSAWIAEGLLIYLPADAQEQLFAGIDSLAAPGSHVAVEDGTPLPDEVFQAAVQAEVAAGDDGRVFHQLVYNERCAPADQWFGERGWTAAATPLADYLRDLGRPVPGPDSEAGPMVARNSLVRAVKR</sequence>
<keyword evidence="3 6" id="KW-0489">Methyltransferase</keyword>
<comment type="similarity">
    <text evidence="2 6">Belongs to the UPF0677 family.</text>
</comment>
<proteinExistence type="inferred from homology"/>